<evidence type="ECO:0000256" key="14">
    <source>
        <dbReference type="ARBA" id="ARBA00022833"/>
    </source>
</evidence>
<keyword evidence="8" id="KW-0479">Metal-binding</keyword>
<evidence type="ECO:0000256" key="6">
    <source>
        <dbReference type="ARBA" id="ARBA00022694"/>
    </source>
</evidence>
<evidence type="ECO:0000259" key="16">
    <source>
        <dbReference type="PROSITE" id="PS51873"/>
    </source>
</evidence>
<dbReference type="InterPro" id="IPR027794">
    <property type="entry name" value="tRNase_Z_dom"/>
</dbReference>
<evidence type="ECO:0000256" key="5">
    <source>
        <dbReference type="ARBA" id="ARBA00022679"/>
    </source>
</evidence>
<dbReference type="SUPFAM" id="SSF56281">
    <property type="entry name" value="Metallo-hydrolase/oxidoreductase"/>
    <property type="match status" value="2"/>
</dbReference>
<gene>
    <name evidence="17" type="ORF">BDV96DRAFT_628485</name>
</gene>
<feature type="compositionally biased region" description="Basic and acidic residues" evidence="15">
    <location>
        <begin position="355"/>
        <end position="365"/>
    </location>
</feature>
<dbReference type="GO" id="GO:0005739">
    <property type="term" value="C:mitochondrion"/>
    <property type="evidence" value="ECO:0007669"/>
    <property type="project" value="TreeGrafter"/>
</dbReference>
<dbReference type="SMART" id="SM00647">
    <property type="entry name" value="IBR"/>
    <property type="match status" value="1"/>
</dbReference>
<keyword evidence="11" id="KW-0863">Zinc-finger</keyword>
<proteinExistence type="inferred from homology"/>
<comment type="cofactor">
    <cofactor evidence="2">
        <name>Zn(2+)</name>
        <dbReference type="ChEBI" id="CHEBI:29105"/>
    </cofactor>
</comment>
<reference evidence="17" key="1">
    <citation type="journal article" date="2020" name="Stud. Mycol.">
        <title>101 Dothideomycetes genomes: a test case for predicting lifestyles and emergence of pathogens.</title>
        <authorList>
            <person name="Haridas S."/>
            <person name="Albert R."/>
            <person name="Binder M."/>
            <person name="Bloem J."/>
            <person name="Labutti K."/>
            <person name="Salamov A."/>
            <person name="Andreopoulos B."/>
            <person name="Baker S."/>
            <person name="Barry K."/>
            <person name="Bills G."/>
            <person name="Bluhm B."/>
            <person name="Cannon C."/>
            <person name="Castanera R."/>
            <person name="Culley D."/>
            <person name="Daum C."/>
            <person name="Ezra D."/>
            <person name="Gonzalez J."/>
            <person name="Henrissat B."/>
            <person name="Kuo A."/>
            <person name="Liang C."/>
            <person name="Lipzen A."/>
            <person name="Lutzoni F."/>
            <person name="Magnuson J."/>
            <person name="Mondo S."/>
            <person name="Nolan M."/>
            <person name="Ohm R."/>
            <person name="Pangilinan J."/>
            <person name="Park H.-J."/>
            <person name="Ramirez L."/>
            <person name="Alfaro M."/>
            <person name="Sun H."/>
            <person name="Tritt A."/>
            <person name="Yoshinaga Y."/>
            <person name="Zwiers L.-H."/>
            <person name="Turgeon B."/>
            <person name="Goodwin S."/>
            <person name="Spatafora J."/>
            <person name="Crous P."/>
            <person name="Grigoriev I."/>
        </authorList>
    </citation>
    <scope>NUCLEOTIDE SEQUENCE</scope>
    <source>
        <strain evidence="17">CBS 627.86</strain>
    </source>
</reference>
<dbReference type="PANTHER" id="PTHR12553:SF49">
    <property type="entry name" value="ZINC PHOSPHODIESTERASE ELAC PROTEIN 2"/>
    <property type="match status" value="1"/>
</dbReference>
<dbReference type="PANTHER" id="PTHR12553">
    <property type="entry name" value="ZINC PHOSPHODIESTERASE ELAC PROTEIN 2"/>
    <property type="match status" value="1"/>
</dbReference>
<evidence type="ECO:0000256" key="10">
    <source>
        <dbReference type="ARBA" id="ARBA00022759"/>
    </source>
</evidence>
<evidence type="ECO:0000256" key="9">
    <source>
        <dbReference type="ARBA" id="ARBA00022737"/>
    </source>
</evidence>
<dbReference type="OrthoDB" id="527344at2759"/>
<feature type="region of interest" description="Disordered" evidence="15">
    <location>
        <begin position="355"/>
        <end position="411"/>
    </location>
</feature>
<evidence type="ECO:0000256" key="15">
    <source>
        <dbReference type="SAM" id="MobiDB-lite"/>
    </source>
</evidence>
<dbReference type="Gene3D" id="3.60.15.10">
    <property type="entry name" value="Ribonuclease Z/Hydroxyacylglutathione hydrolase-like"/>
    <property type="match status" value="2"/>
</dbReference>
<evidence type="ECO:0000256" key="2">
    <source>
        <dbReference type="ARBA" id="ARBA00001947"/>
    </source>
</evidence>
<evidence type="ECO:0000256" key="11">
    <source>
        <dbReference type="ARBA" id="ARBA00022771"/>
    </source>
</evidence>
<keyword evidence="9" id="KW-0677">Repeat</keyword>
<keyword evidence="5" id="KW-0808">Transferase</keyword>
<feature type="region of interest" description="Disordered" evidence="15">
    <location>
        <begin position="1"/>
        <end position="98"/>
    </location>
</feature>
<dbReference type="PROSITE" id="PS51873">
    <property type="entry name" value="TRIAD"/>
    <property type="match status" value="1"/>
</dbReference>
<comment type="catalytic activity">
    <reaction evidence="1">
        <text>Endonucleolytic cleavage of RNA, removing extra 3' nucleotides from tRNA precursor, generating 3' termini of tRNAs. A 3'-hydroxy group is left at the tRNA terminus and a 5'-phosphoryl group is left at the trailer molecule.</text>
        <dbReference type="EC" id="3.1.26.11"/>
    </reaction>
</comment>
<dbReference type="SUPFAM" id="SSF57850">
    <property type="entry name" value="RING/U-box"/>
    <property type="match status" value="2"/>
</dbReference>
<dbReference type="InterPro" id="IPR044066">
    <property type="entry name" value="TRIAD_supradom"/>
</dbReference>
<evidence type="ECO:0000256" key="1">
    <source>
        <dbReference type="ARBA" id="ARBA00000402"/>
    </source>
</evidence>
<dbReference type="Pfam" id="PF13691">
    <property type="entry name" value="Lactamase_B_4"/>
    <property type="match status" value="1"/>
</dbReference>
<dbReference type="Pfam" id="PF00753">
    <property type="entry name" value="Lactamase_B"/>
    <property type="match status" value="1"/>
</dbReference>
<feature type="compositionally biased region" description="Polar residues" evidence="15">
    <location>
        <begin position="401"/>
        <end position="410"/>
    </location>
</feature>
<dbReference type="Gene3D" id="1.20.120.1750">
    <property type="match status" value="1"/>
</dbReference>
<keyword evidence="10" id="KW-0255">Endonuclease</keyword>
<feature type="region of interest" description="Disordered" evidence="15">
    <location>
        <begin position="423"/>
        <end position="445"/>
    </location>
</feature>
<evidence type="ECO:0000256" key="7">
    <source>
        <dbReference type="ARBA" id="ARBA00022722"/>
    </source>
</evidence>
<feature type="compositionally biased region" description="Acidic residues" evidence="15">
    <location>
        <begin position="1307"/>
        <end position="1326"/>
    </location>
</feature>
<evidence type="ECO:0000256" key="8">
    <source>
        <dbReference type="ARBA" id="ARBA00022723"/>
    </source>
</evidence>
<dbReference type="InterPro" id="IPR047151">
    <property type="entry name" value="RNZ2-like"/>
</dbReference>
<evidence type="ECO:0000256" key="4">
    <source>
        <dbReference type="ARBA" id="ARBA00012477"/>
    </source>
</evidence>
<feature type="compositionally biased region" description="Basic residues" evidence="15">
    <location>
        <begin position="15"/>
        <end position="25"/>
    </location>
</feature>
<feature type="region of interest" description="Disordered" evidence="15">
    <location>
        <begin position="1398"/>
        <end position="1429"/>
    </location>
</feature>
<dbReference type="GO" id="GO:0008270">
    <property type="term" value="F:zinc ion binding"/>
    <property type="evidence" value="ECO:0007669"/>
    <property type="project" value="UniProtKB-KW"/>
</dbReference>
<dbReference type="GO" id="GO:0016740">
    <property type="term" value="F:transferase activity"/>
    <property type="evidence" value="ECO:0007669"/>
    <property type="project" value="UniProtKB-KW"/>
</dbReference>
<feature type="compositionally biased region" description="Polar residues" evidence="15">
    <location>
        <begin position="1"/>
        <end position="14"/>
    </location>
</feature>
<feature type="compositionally biased region" description="Basic and acidic residues" evidence="15">
    <location>
        <begin position="1398"/>
        <end position="1420"/>
    </location>
</feature>
<dbReference type="InterPro" id="IPR036866">
    <property type="entry name" value="RibonucZ/Hydroxyglut_hydro"/>
</dbReference>
<dbReference type="GO" id="GO:1990180">
    <property type="term" value="P:mitochondrial tRNA 3'-end processing"/>
    <property type="evidence" value="ECO:0007669"/>
    <property type="project" value="TreeGrafter"/>
</dbReference>
<keyword evidence="6" id="KW-0819">tRNA processing</keyword>
<evidence type="ECO:0000256" key="13">
    <source>
        <dbReference type="ARBA" id="ARBA00022801"/>
    </source>
</evidence>
<keyword evidence="18" id="KW-1185">Reference proteome</keyword>
<feature type="domain" description="RING-type" evidence="16">
    <location>
        <begin position="99"/>
        <end position="346"/>
    </location>
</feature>
<keyword evidence="13" id="KW-0378">Hydrolase</keyword>
<dbReference type="InterPro" id="IPR002867">
    <property type="entry name" value="IBR_dom"/>
</dbReference>
<dbReference type="CDD" id="cd20336">
    <property type="entry name" value="Rcat_RBR"/>
    <property type="match status" value="1"/>
</dbReference>
<evidence type="ECO:0000313" key="18">
    <source>
        <dbReference type="Proteomes" id="UP000799770"/>
    </source>
</evidence>
<feature type="compositionally biased region" description="Low complexity" evidence="15">
    <location>
        <begin position="35"/>
        <end position="46"/>
    </location>
</feature>
<protein>
    <recommendedName>
        <fullName evidence="4">ribonuclease Z</fullName>
        <ecNumber evidence="4">3.1.26.11</ecNumber>
    </recommendedName>
</protein>
<accession>A0A6A5ZKJ2</accession>
<dbReference type="GO" id="GO:0042781">
    <property type="term" value="F:3'-tRNA processing endoribonuclease activity"/>
    <property type="evidence" value="ECO:0007669"/>
    <property type="project" value="UniProtKB-EC"/>
</dbReference>
<dbReference type="Pfam" id="PF01485">
    <property type="entry name" value="IBR"/>
    <property type="match status" value="1"/>
</dbReference>
<keyword evidence="12" id="KW-0833">Ubl conjugation pathway</keyword>
<dbReference type="CDD" id="cd07718">
    <property type="entry name" value="RNaseZ_ELAC1_ELAC2-C-term-like_MBL-fold"/>
    <property type="match status" value="1"/>
</dbReference>
<sequence>MIMSSQRGPTNTTRNMRRKVLKPRTRSLPAKAPPTTTRTTRSTTGTAAVDAPEAPQPVLDDTTDTPKTKRRRRRAGADPWLPRRKPKSANPRPRAPPPTHFTCRICADEQPVENFIKWLPRSHYRGYVLRHEIPFTCVAHLARNPRRKQIDPVCKTCIGQSMAAQMETLGARKVGQGCLEPECYARWDLTFIMKYFPLDKLETYNEGMMKVWLDDAKTMKCVKEGCDGMGLVDPFAAGYPQVSCPSCRTRMCVSCNIPWHAGITCADYAARHVHQKMSDPEKETLKIMQEKDGKRCPNCFIVIEKDGGCDSMYCFGCKTYFNWAMAASAVPGKGQAAVMQPTHFGGMIPMSVRHTREQEAKKEEAPAGTTAEEEAKSNEHPPASAYIASERSSTRVRFTHASGTTESSSPWKKRLRQVLLDPLLPDKVEPESAPSLPTGAKNYSRRKAENMQTDIQFVTTPTADTPGTTLVVHTVNGSYIFGNVAEGTQRAINQMGSRLIKTQNFFITGRNEWRNTGGMIGMILTLADVTATSYESVLDTWLKKRGKLPRPERPSLHIHGPSNLKHMVATCRRFIFRKGMPVKVTEHKQEPPRRSNEEAIAPSWQDGIIRVWALALSPKSGTEGREAANILELEQQKYEAEVNNFEDHKAPESENAEDRESRYDRIRTQVIEHMFNSDWKFDTLVEKHISDVEMPATMYIRNPETHQLENYTGPLPGGETALPDIKVLTRTPWPGALVQGLPPTKRSAQAVSYIVKTFAMRGKLDIDRARELKVKRGPDLGRLAKGESVQSETGETITPDMVLGPDRPAQAAAILDVPSIDYLESLLDQEELSSPQLLEGIRLFVWILGPGVSGHPILVDFMRKLDTVQHVVSSPDHSPNRLTFDSVAGQTVRLRQIDPKRYEVPYYNNNTLPQVDFGSASYTRTVLPPNAIAAERGLNIRIMPNFDVQKDRVPELLDVSAIAGDTSSDYFDLAIAAQKAEAQSENDADIQAWKQQIPRPDTDITTLGTGSALPSKYRNVSATLVRVPGVGNYLFDAGENTLGQLQRAFTPDELRTILQDLRMIWISHLHADHHLGTTSVIKAWYAVKHNSVPNKKAIHMPSISTNAEEFGLSVVSNEGMLKWLHEYSAIEDFGYSRILPLHVSPANQKSGSSPGQTALSQCVQNVPVDVSLHALRRKDYESVLGLSDIQAWFVAHCRAAMAVSITFPVAEMDAGKKPLKISYSGDCRPSYKYADNIGRDSTVLIHEATFDDELVGDAKAKKHSTTSEALSVGARMNAKAVVLTHFSQRYQRIPVLQPVEDEIEDEDVPDVEDVEHEPVAEDDVDPTTENMDITPNDKDPEPSASLKQHVNMKEVIKVHAKDMKVAIAFDYMRVKISDIIQLEKYNDALSKLLEVKDNEGNVKELKNGNGKKSSDGEAGGKNKKAKRNN</sequence>
<organism evidence="17 18">
    <name type="scientific">Lophiotrema nucula</name>
    <dbReference type="NCBI Taxonomy" id="690887"/>
    <lineage>
        <taxon>Eukaryota</taxon>
        <taxon>Fungi</taxon>
        <taxon>Dikarya</taxon>
        <taxon>Ascomycota</taxon>
        <taxon>Pezizomycotina</taxon>
        <taxon>Dothideomycetes</taxon>
        <taxon>Pleosporomycetidae</taxon>
        <taxon>Pleosporales</taxon>
        <taxon>Lophiotremataceae</taxon>
        <taxon>Lophiotrema</taxon>
    </lineage>
</organism>
<evidence type="ECO:0000256" key="12">
    <source>
        <dbReference type="ARBA" id="ARBA00022786"/>
    </source>
</evidence>
<evidence type="ECO:0000313" key="17">
    <source>
        <dbReference type="EMBL" id="KAF2119869.1"/>
    </source>
</evidence>
<name>A0A6A5ZKJ2_9PLEO</name>
<keyword evidence="14" id="KW-0862">Zinc</keyword>
<dbReference type="Proteomes" id="UP000799770">
    <property type="component" value="Unassembled WGS sequence"/>
</dbReference>
<dbReference type="EMBL" id="ML977314">
    <property type="protein sequence ID" value="KAF2119869.1"/>
    <property type="molecule type" value="Genomic_DNA"/>
</dbReference>
<feature type="region of interest" description="Disordered" evidence="15">
    <location>
        <begin position="1307"/>
        <end position="1347"/>
    </location>
</feature>
<keyword evidence="7" id="KW-0540">Nuclease</keyword>
<dbReference type="InterPro" id="IPR001279">
    <property type="entry name" value="Metallo-B-lactamas"/>
</dbReference>
<dbReference type="EC" id="3.1.26.11" evidence="4"/>
<comment type="similarity">
    <text evidence="3">Belongs to the RNase Z family.</text>
</comment>
<evidence type="ECO:0000256" key="3">
    <source>
        <dbReference type="ARBA" id="ARBA00007823"/>
    </source>
</evidence>